<evidence type="ECO:0000313" key="3">
    <source>
        <dbReference type="EMBL" id="MFC4498575.1"/>
    </source>
</evidence>
<proteinExistence type="predicted"/>
<dbReference type="RefSeq" id="WP_381167997.1">
    <property type="nucleotide sequence ID" value="NZ_JBHSFK010000002.1"/>
</dbReference>
<feature type="chain" id="PRO_5046595578" description="Integral membrane protein" evidence="2">
    <location>
        <begin position="24"/>
        <end position="123"/>
    </location>
</feature>
<feature type="transmembrane region" description="Helical" evidence="1">
    <location>
        <begin position="94"/>
        <end position="116"/>
    </location>
</feature>
<accession>A0ABV9AIR9</accession>
<feature type="transmembrane region" description="Helical" evidence="1">
    <location>
        <begin position="41"/>
        <end position="62"/>
    </location>
</feature>
<feature type="signal peptide" evidence="2">
    <location>
        <begin position="1"/>
        <end position="23"/>
    </location>
</feature>
<gene>
    <name evidence="3" type="ORF">ACFPIH_03385</name>
</gene>
<name>A0ABV9AIR9_9ACTN</name>
<protein>
    <recommendedName>
        <fullName evidence="5">Integral membrane protein</fullName>
    </recommendedName>
</protein>
<keyword evidence="1" id="KW-0812">Transmembrane</keyword>
<evidence type="ECO:0008006" key="5">
    <source>
        <dbReference type="Google" id="ProtNLM"/>
    </source>
</evidence>
<comment type="caution">
    <text evidence="3">The sequence shown here is derived from an EMBL/GenBank/DDBJ whole genome shotgun (WGS) entry which is preliminary data.</text>
</comment>
<keyword evidence="4" id="KW-1185">Reference proteome</keyword>
<organism evidence="3 4">
    <name type="scientific">Streptomyces vulcanius</name>
    <dbReference type="NCBI Taxonomy" id="1441876"/>
    <lineage>
        <taxon>Bacteria</taxon>
        <taxon>Bacillati</taxon>
        <taxon>Actinomycetota</taxon>
        <taxon>Actinomycetes</taxon>
        <taxon>Kitasatosporales</taxon>
        <taxon>Streptomycetaceae</taxon>
        <taxon>Streptomyces</taxon>
    </lineage>
</organism>
<keyword evidence="1" id="KW-0472">Membrane</keyword>
<dbReference type="Proteomes" id="UP001595839">
    <property type="component" value="Unassembled WGS sequence"/>
</dbReference>
<dbReference type="EMBL" id="JBHSFK010000002">
    <property type="protein sequence ID" value="MFC4498575.1"/>
    <property type="molecule type" value="Genomic_DNA"/>
</dbReference>
<feature type="transmembrane region" description="Helical" evidence="1">
    <location>
        <begin position="69"/>
        <end position="88"/>
    </location>
</feature>
<keyword evidence="1" id="KW-1133">Transmembrane helix</keyword>
<reference evidence="4" key="1">
    <citation type="journal article" date="2019" name="Int. J. Syst. Evol. Microbiol.">
        <title>The Global Catalogue of Microorganisms (GCM) 10K type strain sequencing project: providing services to taxonomists for standard genome sequencing and annotation.</title>
        <authorList>
            <consortium name="The Broad Institute Genomics Platform"/>
            <consortium name="The Broad Institute Genome Sequencing Center for Infectious Disease"/>
            <person name="Wu L."/>
            <person name="Ma J."/>
        </authorList>
    </citation>
    <scope>NUCLEOTIDE SEQUENCE [LARGE SCALE GENOMIC DNA]</scope>
    <source>
        <strain evidence="4">CGMCC 4.7177</strain>
    </source>
</reference>
<keyword evidence="2" id="KW-0732">Signal</keyword>
<evidence type="ECO:0000256" key="1">
    <source>
        <dbReference type="SAM" id="Phobius"/>
    </source>
</evidence>
<evidence type="ECO:0000256" key="2">
    <source>
        <dbReference type="SAM" id="SignalP"/>
    </source>
</evidence>
<sequence length="123" mass="13182">MITKKILGAGLSLYVAATALRQAQGTTTPFSVVKAQEFTATYWIAFVYVSIGVVLGFVSLVYSLKSSSLRLMGVISAYLLAFSAVSLMNSPATLGMQIANALAIFGVCVVAFSAWLRHLRERP</sequence>
<evidence type="ECO:0000313" key="4">
    <source>
        <dbReference type="Proteomes" id="UP001595839"/>
    </source>
</evidence>